<evidence type="ECO:0000256" key="2">
    <source>
        <dbReference type="SAM" id="MobiDB-lite"/>
    </source>
</evidence>
<keyword evidence="6" id="KW-1185">Reference proteome</keyword>
<feature type="compositionally biased region" description="Low complexity" evidence="2">
    <location>
        <begin position="370"/>
        <end position="414"/>
    </location>
</feature>
<feature type="transmembrane region" description="Helical" evidence="3">
    <location>
        <begin position="476"/>
        <end position="497"/>
    </location>
</feature>
<reference evidence="5 6" key="1">
    <citation type="submission" date="2024-06" db="EMBL/GenBank/DDBJ databases">
        <title>Complete genome of Phlyctema vagabunda strain 19-DSS-EL-015.</title>
        <authorList>
            <person name="Fiorenzani C."/>
        </authorList>
    </citation>
    <scope>NUCLEOTIDE SEQUENCE [LARGE SCALE GENOMIC DNA]</scope>
    <source>
        <strain evidence="5 6">19-DSS-EL-015</strain>
    </source>
</reference>
<organism evidence="5 6">
    <name type="scientific">Phlyctema vagabunda</name>
    <dbReference type="NCBI Taxonomy" id="108571"/>
    <lineage>
        <taxon>Eukaryota</taxon>
        <taxon>Fungi</taxon>
        <taxon>Dikarya</taxon>
        <taxon>Ascomycota</taxon>
        <taxon>Pezizomycotina</taxon>
        <taxon>Leotiomycetes</taxon>
        <taxon>Helotiales</taxon>
        <taxon>Dermateaceae</taxon>
        <taxon>Phlyctema</taxon>
    </lineage>
</organism>
<proteinExistence type="inferred from homology"/>
<feature type="chain" id="PRO_5046499895" evidence="4">
    <location>
        <begin position="26"/>
        <end position="498"/>
    </location>
</feature>
<evidence type="ECO:0000256" key="1">
    <source>
        <dbReference type="ARBA" id="ARBA00010579"/>
    </source>
</evidence>
<keyword evidence="3" id="KW-0812">Transmembrane</keyword>
<dbReference type="InterPro" id="IPR053088">
    <property type="entry name" value="Beta-glucosidase/SUN-like"/>
</dbReference>
<comment type="caution">
    <text evidence="5">The sequence shown here is derived from an EMBL/GenBank/DDBJ whole genome shotgun (WGS) entry which is preliminary data.</text>
</comment>
<evidence type="ECO:0000313" key="5">
    <source>
        <dbReference type="EMBL" id="KAL3427502.1"/>
    </source>
</evidence>
<comment type="similarity">
    <text evidence="1">Belongs to the SUN family.</text>
</comment>
<dbReference type="InterPro" id="IPR005556">
    <property type="entry name" value="SUN"/>
</dbReference>
<evidence type="ECO:0000256" key="3">
    <source>
        <dbReference type="SAM" id="Phobius"/>
    </source>
</evidence>
<feature type="compositionally biased region" description="Basic and acidic residues" evidence="2">
    <location>
        <begin position="338"/>
        <end position="350"/>
    </location>
</feature>
<feature type="signal peptide" evidence="4">
    <location>
        <begin position="1"/>
        <end position="25"/>
    </location>
</feature>
<keyword evidence="3" id="KW-1133">Transmembrane helix</keyword>
<protein>
    <submittedName>
        <fullName evidence="5">Uncharacterized protein</fullName>
    </submittedName>
</protein>
<keyword evidence="4" id="KW-0732">Signal</keyword>
<sequence>MKLLDLQAAIGTAILLLSQSQTCDAKHGSHSHLEVLARRHAHNRLHASPRAEAGIEEVSVIEKRSTCEFPSDLGLVSVTPGSQNAGWAMSPDQPCKAGSFCPYACPCGQVAMQWDPDATSYPSMNGGLQCDSNGQVQKPISKNPYCQDGVGSVAATNKAGEGCSFCQTVLPGNEAMLIPTDVSAGSTVTLAIPDTSYWLGTAAHYYVNAPGVDAATGCIWGDDSKPIGNWSPYVAGGNTDNSGNTFFKIGWNPIYMDSKWSTVKPDFGIEITCSGGSCVGLPCSINPSTDGIGGVTSSEQAVGAGGASFCVVTVPKGSKGNVNVFSLNGGGGSGGSKSTEKAKTTEKAEETPTPTPTPTPEPTPTPTPEPTTSSTSSIVISSSSKAQSSSSSSSLFSSSSAASSSSRFSHTTTSLVTSSSRAYPTISNAPHILFEVNATAGVAAKTTPNSGGIFKETPVAALESASASATKKSAAASTYVSGAGACLGLVFAFAAYFL</sequence>
<feature type="compositionally biased region" description="Pro residues" evidence="2">
    <location>
        <begin position="353"/>
        <end position="369"/>
    </location>
</feature>
<dbReference type="Pfam" id="PF03856">
    <property type="entry name" value="SUN"/>
    <property type="match status" value="1"/>
</dbReference>
<dbReference type="PANTHER" id="PTHR31654">
    <property type="entry name" value="SECRETED BETA-GLUCOSIDASE ADG3-RELATED"/>
    <property type="match status" value="1"/>
</dbReference>
<feature type="region of interest" description="Disordered" evidence="2">
    <location>
        <begin position="325"/>
        <end position="414"/>
    </location>
</feature>
<gene>
    <name evidence="5" type="ORF">PVAG01_01011</name>
</gene>
<evidence type="ECO:0000256" key="4">
    <source>
        <dbReference type="SAM" id="SignalP"/>
    </source>
</evidence>
<dbReference type="Proteomes" id="UP001629113">
    <property type="component" value="Unassembled WGS sequence"/>
</dbReference>
<accession>A0ABR4PVW9</accession>
<name>A0ABR4PVW9_9HELO</name>
<evidence type="ECO:0000313" key="6">
    <source>
        <dbReference type="Proteomes" id="UP001629113"/>
    </source>
</evidence>
<dbReference type="EMBL" id="JBFCZG010000001">
    <property type="protein sequence ID" value="KAL3427502.1"/>
    <property type="molecule type" value="Genomic_DNA"/>
</dbReference>
<keyword evidence="3" id="KW-0472">Membrane</keyword>
<dbReference type="PANTHER" id="PTHR31654:SF0">
    <property type="entry name" value="SECRETED BETA-GLUCOSIDASE ADG3-RELATED"/>
    <property type="match status" value="1"/>
</dbReference>